<feature type="compositionally biased region" description="Basic residues" evidence="1">
    <location>
        <begin position="53"/>
        <end position="65"/>
    </location>
</feature>
<protein>
    <submittedName>
        <fullName evidence="2">Uncharacterized protein</fullName>
    </submittedName>
</protein>
<dbReference type="Proteomes" id="UP000807306">
    <property type="component" value="Unassembled WGS sequence"/>
</dbReference>
<sequence length="371" mass="40490">MVTATGQRTIKRQSVVSLSPYSPRMYANIGQAITTQDAPQTSFTGDGHDILKRSRSKPSAKRRSQIIREERAKNRESGVSDVGLAYDGTDIGSPSALYYTADKTPSFEGRERIRSGYFAAGTYPRISTAPGTSYSIATATRVNVGQRNSLSRDKFASPPLQRSNSKRQRDTQALTYALGLATPEAKYLSQSSPQPTLYPDDSMSVMESKRLKNRKPADAASDIPVIIPEDPQRPRRNSGLLGMDFGVGQMSISGLDMSEDDRESLVANGRDKGMEMGSYGHYSGVEGPAQQQQRTHHQQRSNAQPGNIPGSASSSSSTDRPPRVPSPPPMPSLSQMALAQHNPEAYANYRSPTYSLYGLYEDSGNRKSVVR</sequence>
<dbReference type="EMBL" id="MU157824">
    <property type="protein sequence ID" value="KAF9535267.1"/>
    <property type="molecule type" value="Genomic_DNA"/>
</dbReference>
<proteinExistence type="predicted"/>
<gene>
    <name evidence="2" type="ORF">CPB83DRAFT_841489</name>
</gene>
<feature type="compositionally biased region" description="Low complexity" evidence="1">
    <location>
        <begin position="305"/>
        <end position="319"/>
    </location>
</feature>
<reference evidence="2" key="1">
    <citation type="submission" date="2020-11" db="EMBL/GenBank/DDBJ databases">
        <authorList>
            <consortium name="DOE Joint Genome Institute"/>
            <person name="Ahrendt S."/>
            <person name="Riley R."/>
            <person name="Andreopoulos W."/>
            <person name="Labutti K."/>
            <person name="Pangilinan J."/>
            <person name="Ruiz-Duenas F.J."/>
            <person name="Barrasa J.M."/>
            <person name="Sanchez-Garcia M."/>
            <person name="Camarero S."/>
            <person name="Miyauchi S."/>
            <person name="Serrano A."/>
            <person name="Linde D."/>
            <person name="Babiker R."/>
            <person name="Drula E."/>
            <person name="Ayuso-Fernandez I."/>
            <person name="Pacheco R."/>
            <person name="Padilla G."/>
            <person name="Ferreira P."/>
            <person name="Barriuso J."/>
            <person name="Kellner H."/>
            <person name="Castanera R."/>
            <person name="Alfaro M."/>
            <person name="Ramirez L."/>
            <person name="Pisabarro A.G."/>
            <person name="Kuo A."/>
            <person name="Tritt A."/>
            <person name="Lipzen A."/>
            <person name="He G."/>
            <person name="Yan M."/>
            <person name="Ng V."/>
            <person name="Cullen D."/>
            <person name="Martin F."/>
            <person name="Rosso M.-N."/>
            <person name="Henrissat B."/>
            <person name="Hibbett D."/>
            <person name="Martinez A.T."/>
            <person name="Grigoriev I.V."/>
        </authorList>
    </citation>
    <scope>NUCLEOTIDE SEQUENCE</scope>
    <source>
        <strain evidence="2">CBS 506.95</strain>
    </source>
</reference>
<evidence type="ECO:0000313" key="2">
    <source>
        <dbReference type="EMBL" id="KAF9535267.1"/>
    </source>
</evidence>
<name>A0A9P6EU49_9AGAR</name>
<evidence type="ECO:0000256" key="1">
    <source>
        <dbReference type="SAM" id="MobiDB-lite"/>
    </source>
</evidence>
<feature type="region of interest" description="Disordered" evidence="1">
    <location>
        <begin position="145"/>
        <end position="170"/>
    </location>
</feature>
<dbReference type="OrthoDB" id="2983908at2759"/>
<feature type="region of interest" description="Disordered" evidence="1">
    <location>
        <begin position="38"/>
        <end position="65"/>
    </location>
</feature>
<organism evidence="2 3">
    <name type="scientific">Crepidotus variabilis</name>
    <dbReference type="NCBI Taxonomy" id="179855"/>
    <lineage>
        <taxon>Eukaryota</taxon>
        <taxon>Fungi</taxon>
        <taxon>Dikarya</taxon>
        <taxon>Basidiomycota</taxon>
        <taxon>Agaricomycotina</taxon>
        <taxon>Agaricomycetes</taxon>
        <taxon>Agaricomycetidae</taxon>
        <taxon>Agaricales</taxon>
        <taxon>Agaricineae</taxon>
        <taxon>Crepidotaceae</taxon>
        <taxon>Crepidotus</taxon>
    </lineage>
</organism>
<dbReference type="AlphaFoldDB" id="A0A9P6EU49"/>
<accession>A0A9P6EU49</accession>
<feature type="region of interest" description="Disordered" evidence="1">
    <location>
        <begin position="271"/>
        <end position="339"/>
    </location>
</feature>
<evidence type="ECO:0000313" key="3">
    <source>
        <dbReference type="Proteomes" id="UP000807306"/>
    </source>
</evidence>
<keyword evidence="3" id="KW-1185">Reference proteome</keyword>
<comment type="caution">
    <text evidence="2">The sequence shown here is derived from an EMBL/GenBank/DDBJ whole genome shotgun (WGS) entry which is preliminary data.</text>
</comment>
<feature type="region of interest" description="Disordered" evidence="1">
    <location>
        <begin position="209"/>
        <end position="244"/>
    </location>
</feature>